<evidence type="ECO:0000313" key="2">
    <source>
        <dbReference type="Proteomes" id="UP001439008"/>
    </source>
</evidence>
<proteinExistence type="predicted"/>
<comment type="caution">
    <text evidence="1">The sequence shown here is derived from an EMBL/GenBank/DDBJ whole genome shotgun (WGS) entry which is preliminary data.</text>
</comment>
<accession>A0ABV2AU74</accession>
<sequence>MEKMDNSWYNDPECMFSSSKARDKVNNVSQSFGINAKDVLPMIHKPSNTKNAEELASYNLRYILSMAKDFLELIKCNEHGIWHSPVDAIKNYMSVTMRKG</sequence>
<feature type="non-terminal residue" evidence="1">
    <location>
        <position position="100"/>
    </location>
</feature>
<organism evidence="1 2">
    <name type="scientific">Bonamia ostreae</name>
    <dbReference type="NCBI Taxonomy" id="126728"/>
    <lineage>
        <taxon>Eukaryota</taxon>
        <taxon>Sar</taxon>
        <taxon>Rhizaria</taxon>
        <taxon>Endomyxa</taxon>
        <taxon>Ascetosporea</taxon>
        <taxon>Haplosporida</taxon>
        <taxon>Bonamia</taxon>
    </lineage>
</organism>
<name>A0ABV2AU74_9EUKA</name>
<evidence type="ECO:0000313" key="1">
    <source>
        <dbReference type="EMBL" id="MES1923207.1"/>
    </source>
</evidence>
<dbReference type="Proteomes" id="UP001439008">
    <property type="component" value="Unassembled WGS sequence"/>
</dbReference>
<gene>
    <name evidence="1" type="ORF">MHBO_004750</name>
</gene>
<dbReference type="EMBL" id="JBDODL010005090">
    <property type="protein sequence ID" value="MES1923207.1"/>
    <property type="molecule type" value="Genomic_DNA"/>
</dbReference>
<protein>
    <submittedName>
        <fullName evidence="1">Uncharacterized protein</fullName>
    </submittedName>
</protein>
<keyword evidence="2" id="KW-1185">Reference proteome</keyword>
<reference evidence="1 2" key="1">
    <citation type="journal article" date="2024" name="BMC Biol.">
        <title>Comparative genomics of Ascetosporea gives new insight into the evolutionary basis for animal parasitism in Rhizaria.</title>
        <authorList>
            <person name="Hiltunen Thoren M."/>
            <person name="Onut-Brannstrom I."/>
            <person name="Alfjorden A."/>
            <person name="Peckova H."/>
            <person name="Swords F."/>
            <person name="Hooper C."/>
            <person name="Holzer A.S."/>
            <person name="Bass D."/>
            <person name="Burki F."/>
        </authorList>
    </citation>
    <scope>NUCLEOTIDE SEQUENCE [LARGE SCALE GENOMIC DNA]</scope>
    <source>
        <strain evidence="1">20-A016</strain>
    </source>
</reference>